<comment type="caution">
    <text evidence="1">The sequence shown here is derived from an EMBL/GenBank/DDBJ whole genome shotgun (WGS) entry which is preliminary data.</text>
</comment>
<reference evidence="1 2" key="1">
    <citation type="submission" date="2020-08" db="EMBL/GenBank/DDBJ databases">
        <title>Genomic Encyclopedia of Type Strains, Phase IV (KMG-IV): sequencing the most valuable type-strain genomes for metagenomic binning, comparative biology and taxonomic classification.</title>
        <authorList>
            <person name="Goeker M."/>
        </authorList>
    </citation>
    <scope>NUCLEOTIDE SEQUENCE [LARGE SCALE GENOMIC DNA]</scope>
    <source>
        <strain evidence="1 2">DSM 17976</strain>
    </source>
</reference>
<organism evidence="1 2">
    <name type="scientific">Runella defluvii</name>
    <dbReference type="NCBI Taxonomy" id="370973"/>
    <lineage>
        <taxon>Bacteria</taxon>
        <taxon>Pseudomonadati</taxon>
        <taxon>Bacteroidota</taxon>
        <taxon>Cytophagia</taxon>
        <taxon>Cytophagales</taxon>
        <taxon>Spirosomataceae</taxon>
        <taxon>Runella</taxon>
    </lineage>
</organism>
<proteinExistence type="predicted"/>
<dbReference type="Proteomes" id="UP000541352">
    <property type="component" value="Unassembled WGS sequence"/>
</dbReference>
<accession>A0A7W6EP06</accession>
<keyword evidence="2" id="KW-1185">Reference proteome</keyword>
<evidence type="ECO:0008006" key="3">
    <source>
        <dbReference type="Google" id="ProtNLM"/>
    </source>
</evidence>
<sequence length="2171" mass="219402">MKTFMLGTTSRSHFFWLWVKLAVALVFLYQETRAQIANAPCNDQTELVNGTFTNIAATGTTFGGCVPIVSFVSNEDRVVNSTLTDNASIALSGIGCGGRIIVKDNDAADEYPAGTFAGFEVGTAGLIGASIASTVTIYTYNNGSLRETFNAVTNVLGINSSLLTGNGHAILGFVTTQPFDEVRIEYTSLLGVLFNASVYNVIIQKFCAGPTLDCNTQTSMNNPTHPTSISGANTGISGLACVGCSVTDASNAISASTTDYATITMAVSAGSVGSLAVKDQLTDYPAGTFAGFNISNPALIGVDLLSGITIKTYLNGTLQQTSGSGTLLSLNSILLTGAGQQLVGMVTTAPFDEVKIEISNLLGVLSVTRVYDAVFQNFCAGAALDCNTQTSMNTPAFPTAISGVNTGISGVACLGCSVTDAANAVSSSTTDYATITMAVSAGSVGSLSVKDQLTDYPAGTFAGFNISNPGLIGANLLSGITIKTYLGGALQETSSTGTLLSLNSALLTGTGEQLVGIVTTAAFDEVKIEISNLLGVLSVTRVYGAVFQRYCAGPALVCNTQTPMNNPVFPTSVSGANTGISGVACLGCSVTDASNAISASTADYATITMAVSAGSVGSLSVKDQLTDYPAGTFAGFNISNPGLIGANLLSGITIKTYLGGALQETSSTGTLLSLNSALLTGTGEQLVGIVTTAAFDEVKIEISNLLGVLSVTRVYGAVFQSYCAGPALVCNTQTSMNNPVFPTSVSGANTGISGVACLGCSVTDAANAISASTADYATITMAVSAGSVGSLAVKDQLTDYPAGTFAGFNISNPGLIGANLLSGITIKTYLGGTLQETSSTGTLLSLNSALLTGTGEQLVGMVTTAAFDEVKIEISNLLGVLSVTRVYGAVFQSYCAGPALVCNTQTSMNNPVYPTSISGANTGISGIACLGCSVTDAANAISASTADYATITMAVSAGSVGSLAVKDQLTDYPAGTFAGFNISNPGLIGANLLSGITIKTYLDGALQETSSTGTLLSLNSALLTGTGEQLVGIVTTAAFDEVKIEISNLLGVLSVTRVYGAVFQSYCAGPALVCNTQTSMNNPVYPTSISGANTGISGVACLGCSVTDAANAISASTADYATITMAVSAGSVGSLAVKEQLTDYPAGTFAGFNISNPGLIGANLLSGITIKTYLNGTLQETSSTGTLLSLNSALLTGTGEQLVGIVTTAAFDEVKIEISNLLGVLSVTRVYGAVFQRYCAGPALVCNTQTSMNNPVYPTSISGANTGISGIACLGCSVTDAANAISSSTTDYATITMAVSAGSVGSLAVKDQLTDYPAGTFAGFNISNPGLIGANLLSGITIKTYLGGTLQETSSTGTLLSLNSALLTGTGEQLVGIVTTAAFDEVKIEISNLLGVLSVTRVYGAVFQSYCAGPALVCNTQTSMNNPVYPTSISGANTGISGIACLGCSVTDAANAISASTTDYATITMAVSAGSVGSLAVKDQLTDYPAGTFAGFNISNPGLIGANLLSGITIKTYLNGTLQETSSTGTLLSLNSALLTGTGEQLVGIVTTAAFDEVKIEISNLLGVLSVTRVYGAVFQKFCAGPALTCTTITDFVQPTYPAVISGSRTGISGVACLLCAVNDATNVVDNSSANFAEIILTAGVLANGSISIKDGATVHAAGEFVGFDIENASLIGVNLVNAATVSTYLNGVLRETSGGNLISLELLSASRQIVGFTTTQTFDEVRITVGNLASLDIGNTKVFKLIMRGATAAGSLPPVITATTAANTCPNVTVNLNALTNTGTVPSGTHLVWSTSKIPTSAGDTLTNATAVTTAGKYYALYFDKNTGCFSFRADSVTVSINACVCAAGSVAPTLSATAITNICPLPTVSLTGLVTSTCPIGSLLEWHTTNTGLSASTKVLLPGTVGVGGVYYPVCYDAINNCYSPAPAVGVTVTLSLPCVTLPAVQTAVTGEVKTGNAATELQPQGGLPPYTYSNGASDPGCTAPVGANPLPLASNLTINSTTGAYSYTAPATPGTYYFCVKVCDSTSPIGFCTTVTYTVIVTSAGPAGTIDCPKTLIYPAPVAGTPSQHTLVVTVNVTTAGCFTPLTVSGSGITLANGVTQACATNTGVQTLHIPIRYDGTALGTLNFTIGSLTTCTADLLTITPKKIIADVWTLDNCSAVPVGPQLK</sequence>
<gene>
    <name evidence="1" type="ORF">FHS57_001098</name>
</gene>
<evidence type="ECO:0000313" key="1">
    <source>
        <dbReference type="EMBL" id="MBB3837104.1"/>
    </source>
</evidence>
<name>A0A7W6EP06_9BACT</name>
<evidence type="ECO:0000313" key="2">
    <source>
        <dbReference type="Proteomes" id="UP000541352"/>
    </source>
</evidence>
<dbReference type="EMBL" id="JACIBY010000002">
    <property type="protein sequence ID" value="MBB3837104.1"/>
    <property type="molecule type" value="Genomic_DNA"/>
</dbReference>
<protein>
    <recommendedName>
        <fullName evidence="3">Gliding motility-associated C-terminal domain-containing protein</fullName>
    </recommendedName>
</protein>
<dbReference type="RefSeq" id="WP_183971869.1">
    <property type="nucleotide sequence ID" value="NZ_JACIBY010000002.1"/>
</dbReference>